<dbReference type="InterPro" id="IPR035954">
    <property type="entry name" value="MTH677-like_sf"/>
</dbReference>
<organism evidence="2 3">
    <name type="scientific">Methanobrevibacter woesei</name>
    <dbReference type="NCBI Taxonomy" id="190976"/>
    <lineage>
        <taxon>Archaea</taxon>
        <taxon>Methanobacteriati</taxon>
        <taxon>Methanobacteriota</taxon>
        <taxon>Methanomada group</taxon>
        <taxon>Methanobacteria</taxon>
        <taxon>Methanobacteriales</taxon>
        <taxon>Methanobacteriaceae</taxon>
        <taxon>Methanobrevibacter</taxon>
    </lineage>
</organism>
<dbReference type="Gene3D" id="3.30.300.100">
    <property type="entry name" value="MTH677-like"/>
    <property type="match status" value="1"/>
</dbReference>
<dbReference type="OrthoDB" id="70168at2157"/>
<dbReference type="Pfam" id="PF11419">
    <property type="entry name" value="DUF3194"/>
    <property type="match status" value="1"/>
</dbReference>
<dbReference type="InterPro" id="IPR024502">
    <property type="entry name" value="DUF3194"/>
</dbReference>
<dbReference type="AlphaFoldDB" id="A0A2U1S9B4"/>
<reference evidence="2 3" key="1">
    <citation type="submission" date="2017-03" db="EMBL/GenBank/DDBJ databases">
        <title>Genome sequence of Methanobrevibacter wosei.</title>
        <authorList>
            <person name="Poehlein A."/>
            <person name="Seedorf H."/>
            <person name="Daniel R."/>
        </authorList>
    </citation>
    <scope>NUCLEOTIDE SEQUENCE [LARGE SCALE GENOMIC DNA]</scope>
    <source>
        <strain evidence="2 3">DSM 11979</strain>
    </source>
</reference>
<evidence type="ECO:0000256" key="1">
    <source>
        <dbReference type="ARBA" id="ARBA00008515"/>
    </source>
</evidence>
<dbReference type="EMBL" id="MZGU01000002">
    <property type="protein sequence ID" value="PWB87008.1"/>
    <property type="molecule type" value="Genomic_DNA"/>
</dbReference>
<comment type="similarity">
    <text evidence="1">Belongs to the UPF0440 family.</text>
</comment>
<comment type="caution">
    <text evidence="2">The sequence shown here is derived from an EMBL/GenBank/DDBJ whole genome shotgun (WGS) entry which is preliminary data.</text>
</comment>
<dbReference type="Proteomes" id="UP000245577">
    <property type="component" value="Unassembled WGS sequence"/>
</dbReference>
<dbReference type="SUPFAM" id="SSF110783">
    <property type="entry name" value="Hypothetical protein MTH677"/>
    <property type="match status" value="1"/>
</dbReference>
<accession>A0A2U1S9B4</accession>
<evidence type="ECO:0000313" key="2">
    <source>
        <dbReference type="EMBL" id="PWB87008.1"/>
    </source>
</evidence>
<sequence length="94" mass="10771">MSKLKKLNDEDLITISDTFGDFLEEEISKIVSTKELEDIDLGIVADYLDDQLDVSCNVELLFDELTEVSNDSLENAIDEAYLKLDNFIENNYKE</sequence>
<proteinExistence type="inferred from homology"/>
<name>A0A2U1S9B4_9EURY</name>
<protein>
    <submittedName>
        <fullName evidence="2">Uncharacterized protein</fullName>
    </submittedName>
</protein>
<evidence type="ECO:0000313" key="3">
    <source>
        <dbReference type="Proteomes" id="UP000245577"/>
    </source>
</evidence>
<dbReference type="RefSeq" id="WP_116668956.1">
    <property type="nucleotide sequence ID" value="NZ_MZGU01000002.1"/>
</dbReference>
<gene>
    <name evidence="2" type="ORF">MBBWO_01220</name>
</gene>
<keyword evidence="3" id="KW-1185">Reference proteome</keyword>